<evidence type="ECO:0000313" key="2">
    <source>
        <dbReference type="WBParaSite" id="PTRK_0001073500.1"/>
    </source>
</evidence>
<dbReference type="AlphaFoldDB" id="A0A0N4ZQD7"/>
<accession>A0A0N4ZQD7</accession>
<dbReference type="Proteomes" id="UP000038045">
    <property type="component" value="Unplaced"/>
</dbReference>
<proteinExistence type="predicted"/>
<protein>
    <submittedName>
        <fullName evidence="2">DUF2428 domain-containing protein</fullName>
    </submittedName>
</protein>
<dbReference type="WBParaSite" id="PTRK_0001073500.1">
    <property type="protein sequence ID" value="PTRK_0001073500.1"/>
    <property type="gene ID" value="PTRK_0001073500"/>
</dbReference>
<organism evidence="1 2">
    <name type="scientific">Parastrongyloides trichosuri</name>
    <name type="common">Possum-specific nematode worm</name>
    <dbReference type="NCBI Taxonomy" id="131310"/>
    <lineage>
        <taxon>Eukaryota</taxon>
        <taxon>Metazoa</taxon>
        <taxon>Ecdysozoa</taxon>
        <taxon>Nematoda</taxon>
        <taxon>Chromadorea</taxon>
        <taxon>Rhabditida</taxon>
        <taxon>Tylenchina</taxon>
        <taxon>Panagrolaimomorpha</taxon>
        <taxon>Strongyloidoidea</taxon>
        <taxon>Strongyloididae</taxon>
        <taxon>Parastrongyloides</taxon>
    </lineage>
</organism>
<sequence length="855" mass="99494">MNENIEKFYPTIGAKTAVELGEKVLKRLQEEEKKEDILILHELVYKIDIMKFVEFKNFIKTSLVETCKKLLEKDYLSITSAYLMDMITQCYLMEYYYFGKVNDEEIKCFLDNIKSIDYFKKSPIHCLCIYILEKAMDSTYNGIVLKNWNKNIKKLKKNTSYEEKFFTLVLQYFHSFYEVYEEYENIINLLFDYSLRKGILKKVVIGLTKNSYLIMRKGNTFVPMLIKCMLRIYSEQFNNNREEENYEPASKKSKTMSPVVNINPISESILSISICPLNETNDVLKKLSKNEHFLNYHNELSSQTIVDILDIFEEMFVIFKASDDYYQLFSALFISMKSLTSAISMKIIKYLSKMLSMLNTTFLNDYILKITFEGMINLEKFVEKFNTQEVHKLSEFIGTLLVTKTQVKEYKNSEKMLKYLTSYLKNKKIFNEITNGDIIIIITFTRVFHVINMKRHIGMEYFEDLKDTFISLTSTVNILMSNIPKDNTQEINFFKILEKYATLFNVISILKYILKEINMDGKVIEDNVVNQIYKLSTKCLSESYFHELVLATYDISLLFTESFNFLFYAHQSLGKQFQVLKWKFLCKIVKNNENLMNKVLETNFTNNDSLNGLLENLKPYSFDELDLTSIFKVISCIATKRNISFVPVVPYLTKGVLTIQASIENIVSSLDMLKSIIENVKNDKVSIGQVITTTILIMSAINYKDFIQKEPKFIISSLNIFVSTLRNVLKCECSQILSQASLIGGIIGKLTKAISEVRYLSSYNVNPSDILHCEYYLALVIKSLQARKDTYRRISPYIASDALGCSRKLTLPYMNLLSLCDNKGIDLISTKLPLVNKQRFTIIYKHFAKYRVSVG</sequence>
<reference evidence="2" key="1">
    <citation type="submission" date="2017-02" db="UniProtKB">
        <authorList>
            <consortium name="WormBaseParasite"/>
        </authorList>
    </citation>
    <scope>IDENTIFICATION</scope>
</reference>
<evidence type="ECO:0000313" key="1">
    <source>
        <dbReference type="Proteomes" id="UP000038045"/>
    </source>
</evidence>
<keyword evidence="1" id="KW-1185">Reference proteome</keyword>
<name>A0A0N4ZQD7_PARTI</name>